<evidence type="ECO:0000313" key="1">
    <source>
        <dbReference type="EMBL" id="MFB9073732.1"/>
    </source>
</evidence>
<accession>A0ABV5G479</accession>
<protein>
    <submittedName>
        <fullName evidence="1">Uncharacterized protein</fullName>
    </submittedName>
</protein>
<sequence length="77" mass="8295">MAVGKMGDRSRDVGGVQARELLDRGIVRLLDLDEETQNLEPGWSEERAVESPVAHRGLLNIRATSKPNSTIGAAGAR</sequence>
<dbReference type="EMBL" id="JBHMFI010000001">
    <property type="protein sequence ID" value="MFB9073732.1"/>
    <property type="molecule type" value="Genomic_DNA"/>
</dbReference>
<comment type="caution">
    <text evidence="1">The sequence shown here is derived from an EMBL/GenBank/DDBJ whole genome shotgun (WGS) entry which is preliminary data.</text>
</comment>
<keyword evidence="2" id="KW-1185">Reference proteome</keyword>
<reference evidence="1 2" key="1">
    <citation type="submission" date="2024-09" db="EMBL/GenBank/DDBJ databases">
        <authorList>
            <person name="Sun Q."/>
            <person name="Mori K."/>
        </authorList>
    </citation>
    <scope>NUCLEOTIDE SEQUENCE [LARGE SCALE GENOMIC DNA]</scope>
    <source>
        <strain evidence="1 2">CCM 7609</strain>
    </source>
</reference>
<proteinExistence type="predicted"/>
<gene>
    <name evidence="1" type="ORF">ACFFX0_22020</name>
</gene>
<dbReference type="Proteomes" id="UP001589575">
    <property type="component" value="Unassembled WGS sequence"/>
</dbReference>
<organism evidence="1 2">
    <name type="scientific">Citricoccus parietis</name>
    <dbReference type="NCBI Taxonomy" id="592307"/>
    <lineage>
        <taxon>Bacteria</taxon>
        <taxon>Bacillati</taxon>
        <taxon>Actinomycetota</taxon>
        <taxon>Actinomycetes</taxon>
        <taxon>Micrococcales</taxon>
        <taxon>Micrococcaceae</taxon>
        <taxon>Citricoccus</taxon>
    </lineage>
</organism>
<evidence type="ECO:0000313" key="2">
    <source>
        <dbReference type="Proteomes" id="UP001589575"/>
    </source>
</evidence>
<name>A0ABV5G479_9MICC</name>